<proteinExistence type="predicted"/>
<accession>A0AAV7AHG8</accession>
<gene>
    <name evidence="1" type="ORF">GDO81_015142</name>
</gene>
<reference evidence="1" key="1">
    <citation type="thesis" date="2020" institute="ProQuest LLC" country="789 East Eisenhower Parkway, Ann Arbor, MI, USA">
        <title>Comparative Genomics and Chromosome Evolution.</title>
        <authorList>
            <person name="Mudd A.B."/>
        </authorList>
    </citation>
    <scope>NUCLEOTIDE SEQUENCE</scope>
    <source>
        <strain evidence="1">237g6f4</strain>
        <tissue evidence="1">Blood</tissue>
    </source>
</reference>
<name>A0AAV7AHG8_ENGPU</name>
<organism evidence="1 2">
    <name type="scientific">Engystomops pustulosus</name>
    <name type="common">Tungara frog</name>
    <name type="synonym">Physalaemus pustulosus</name>
    <dbReference type="NCBI Taxonomy" id="76066"/>
    <lineage>
        <taxon>Eukaryota</taxon>
        <taxon>Metazoa</taxon>
        <taxon>Chordata</taxon>
        <taxon>Craniata</taxon>
        <taxon>Vertebrata</taxon>
        <taxon>Euteleostomi</taxon>
        <taxon>Amphibia</taxon>
        <taxon>Batrachia</taxon>
        <taxon>Anura</taxon>
        <taxon>Neobatrachia</taxon>
        <taxon>Hyloidea</taxon>
        <taxon>Leptodactylidae</taxon>
        <taxon>Leiuperinae</taxon>
        <taxon>Engystomops</taxon>
    </lineage>
</organism>
<dbReference type="Proteomes" id="UP000824782">
    <property type="component" value="Unassembled WGS sequence"/>
</dbReference>
<sequence length="127" mass="13670">MVLSNTLLTFTLDHYHAISAMSCDSPSSSSLDELSVESVSLGSGSTVGMIDFFLLGFFFLTHICTPPHMSITNIPKATSPRIKGITSFSNKFSSSLNKELVGAPTTRLVDIVVMDSSMVHSARSHEV</sequence>
<comment type="caution">
    <text evidence="1">The sequence shown here is derived from an EMBL/GenBank/DDBJ whole genome shotgun (WGS) entry which is preliminary data.</text>
</comment>
<evidence type="ECO:0000313" key="2">
    <source>
        <dbReference type="Proteomes" id="UP000824782"/>
    </source>
</evidence>
<dbReference type="EMBL" id="WNYA01000007">
    <property type="protein sequence ID" value="KAG8560817.1"/>
    <property type="molecule type" value="Genomic_DNA"/>
</dbReference>
<evidence type="ECO:0000313" key="1">
    <source>
        <dbReference type="EMBL" id="KAG8560817.1"/>
    </source>
</evidence>
<dbReference type="AlphaFoldDB" id="A0AAV7AHG8"/>
<keyword evidence="2" id="KW-1185">Reference proteome</keyword>
<protein>
    <submittedName>
        <fullName evidence="1">Uncharacterized protein</fullName>
    </submittedName>
</protein>